<dbReference type="Proteomes" id="UP000887226">
    <property type="component" value="Unassembled WGS sequence"/>
</dbReference>
<comment type="caution">
    <text evidence="1">The sequence shown here is derived from an EMBL/GenBank/DDBJ whole genome shotgun (WGS) entry which is preliminary data.</text>
</comment>
<accession>A0A9P7Z291</accession>
<sequence length="103" mass="11185">FEFIGTVDNSTYLTVSDTLKWRAEVCGGEEAILNYSIKPVNDRAKLVAKILGTEVVGGEDVRDCAIINVILPLTASGVKIVGLQCATPENGWKSNWMKAVMLK</sequence>
<dbReference type="EMBL" id="MU253936">
    <property type="protein sequence ID" value="KAG9244012.1"/>
    <property type="molecule type" value="Genomic_DNA"/>
</dbReference>
<evidence type="ECO:0000313" key="1">
    <source>
        <dbReference type="EMBL" id="KAG9244012.1"/>
    </source>
</evidence>
<evidence type="ECO:0000313" key="2">
    <source>
        <dbReference type="Proteomes" id="UP000887226"/>
    </source>
</evidence>
<feature type="non-terminal residue" evidence="1">
    <location>
        <position position="1"/>
    </location>
</feature>
<name>A0A9P7Z291_9HELO</name>
<protein>
    <submittedName>
        <fullName evidence="1">Uncharacterized protein</fullName>
    </submittedName>
</protein>
<proteinExistence type="predicted"/>
<gene>
    <name evidence="1" type="ORF">BJ878DRAFT_422319</name>
</gene>
<dbReference type="AlphaFoldDB" id="A0A9P7Z291"/>
<reference evidence="1" key="1">
    <citation type="journal article" date="2021" name="IMA Fungus">
        <title>Genomic characterization of three marine fungi, including Emericellopsis atlantica sp. nov. with signatures of a generalist lifestyle and marine biomass degradation.</title>
        <authorList>
            <person name="Hagestad O.C."/>
            <person name="Hou L."/>
            <person name="Andersen J.H."/>
            <person name="Hansen E.H."/>
            <person name="Altermark B."/>
            <person name="Li C."/>
            <person name="Kuhnert E."/>
            <person name="Cox R.J."/>
            <person name="Crous P.W."/>
            <person name="Spatafora J.W."/>
            <person name="Lail K."/>
            <person name="Amirebrahimi M."/>
            <person name="Lipzen A."/>
            <person name="Pangilinan J."/>
            <person name="Andreopoulos W."/>
            <person name="Hayes R.D."/>
            <person name="Ng V."/>
            <person name="Grigoriev I.V."/>
            <person name="Jackson S.A."/>
            <person name="Sutton T.D.S."/>
            <person name="Dobson A.D.W."/>
            <person name="Rama T."/>
        </authorList>
    </citation>
    <scope>NUCLEOTIDE SEQUENCE</scope>
    <source>
        <strain evidence="1">TRa3180A</strain>
    </source>
</reference>
<organism evidence="1 2">
    <name type="scientific">Calycina marina</name>
    <dbReference type="NCBI Taxonomy" id="1763456"/>
    <lineage>
        <taxon>Eukaryota</taxon>
        <taxon>Fungi</taxon>
        <taxon>Dikarya</taxon>
        <taxon>Ascomycota</taxon>
        <taxon>Pezizomycotina</taxon>
        <taxon>Leotiomycetes</taxon>
        <taxon>Helotiales</taxon>
        <taxon>Pezizellaceae</taxon>
        <taxon>Calycina</taxon>
    </lineage>
</organism>
<keyword evidence="2" id="KW-1185">Reference proteome</keyword>
<dbReference type="OrthoDB" id="5978656at2759"/>